<protein>
    <submittedName>
        <fullName evidence="2">Flp pilus assembly protein TadD</fullName>
    </submittedName>
</protein>
<organism evidence="2 3">
    <name type="scientific">Simiduia aestuariiviva</name>
    <dbReference type="NCBI Taxonomy" id="1510459"/>
    <lineage>
        <taxon>Bacteria</taxon>
        <taxon>Pseudomonadati</taxon>
        <taxon>Pseudomonadota</taxon>
        <taxon>Gammaproteobacteria</taxon>
        <taxon>Cellvibrionales</taxon>
        <taxon>Cellvibrionaceae</taxon>
        <taxon>Simiduia</taxon>
    </lineage>
</organism>
<dbReference type="InterPro" id="IPR011990">
    <property type="entry name" value="TPR-like_helical_dom_sf"/>
</dbReference>
<evidence type="ECO:0000313" key="2">
    <source>
        <dbReference type="EMBL" id="MBB3169188.1"/>
    </source>
</evidence>
<dbReference type="PANTHER" id="PTHR12558">
    <property type="entry name" value="CELL DIVISION CYCLE 16,23,27"/>
    <property type="match status" value="1"/>
</dbReference>
<feature type="domain" description="Transglutaminase-like" evidence="1">
    <location>
        <begin position="108"/>
        <end position="141"/>
    </location>
</feature>
<gene>
    <name evidence="2" type="ORF">FHS30_002396</name>
</gene>
<name>A0A839UUL8_9GAMM</name>
<dbReference type="InterPro" id="IPR019734">
    <property type="entry name" value="TPR_rpt"/>
</dbReference>
<comment type="caution">
    <text evidence="2">The sequence shown here is derived from an EMBL/GenBank/DDBJ whole genome shotgun (WGS) entry which is preliminary data.</text>
</comment>
<dbReference type="RefSeq" id="WP_183910672.1">
    <property type="nucleotide sequence ID" value="NZ_JACHXZ010000003.1"/>
</dbReference>
<evidence type="ECO:0000259" key="1">
    <source>
        <dbReference type="Pfam" id="PF01841"/>
    </source>
</evidence>
<dbReference type="SUPFAM" id="SSF48452">
    <property type="entry name" value="TPR-like"/>
    <property type="match status" value="1"/>
</dbReference>
<reference evidence="2 3" key="1">
    <citation type="submission" date="2020-08" db="EMBL/GenBank/DDBJ databases">
        <title>Genomic Encyclopedia of Type Strains, Phase III (KMG-III): the genomes of soil and plant-associated and newly described type strains.</title>
        <authorList>
            <person name="Whitman W."/>
        </authorList>
    </citation>
    <scope>NUCLEOTIDE SEQUENCE [LARGE SCALE GENOMIC DNA]</scope>
    <source>
        <strain evidence="2 3">CECT 8571</strain>
    </source>
</reference>
<dbReference type="EMBL" id="JACHXZ010000003">
    <property type="protein sequence ID" value="MBB3169188.1"/>
    <property type="molecule type" value="Genomic_DNA"/>
</dbReference>
<proteinExistence type="predicted"/>
<dbReference type="AlphaFoldDB" id="A0A839UUL8"/>
<keyword evidence="3" id="KW-1185">Reference proteome</keyword>
<dbReference type="InterPro" id="IPR038765">
    <property type="entry name" value="Papain-like_cys_pep_sf"/>
</dbReference>
<dbReference type="InterPro" id="IPR002931">
    <property type="entry name" value="Transglutaminase-like"/>
</dbReference>
<sequence length="386" mass="43464">MQTNIFSQQLKVCLILFVASIVLPACQGVNLDSSNRLSDRVLLAGDVFGGSGAELLLPEDDFLELSPEMKRFVDFYVPSRGSNELRLSRLLMAISSVGTLGVTYTPDKTFTARKAFEMREANCLSYTAMFVAMARYAGIPAYFNEVDVPPVWGLQGKATFVFYRHVNALVPVAASVNKIVDINIENYRNDYDQKKLSDQSARALYYNNVGVELLEQKLYMQAFTYFKKSISIDSRQAFVWSNLGVLYRRIGAVSYAEGAFIKAATLDDADLVALSNLARVKRAKGEVAEAEALERRVRYFRDHNPFYQYGLAQMAMADNELELALDYVNKALQKRGRDPRFHHLQGVLSYKLGDFESAKRSLSYSVKFSSNPGEQKMYSNKLTAMQ</sequence>
<evidence type="ECO:0000313" key="3">
    <source>
        <dbReference type="Proteomes" id="UP000559987"/>
    </source>
</evidence>
<dbReference type="Pfam" id="PF01841">
    <property type="entry name" value="Transglut_core"/>
    <property type="match status" value="1"/>
</dbReference>
<dbReference type="SMART" id="SM00028">
    <property type="entry name" value="TPR"/>
    <property type="match status" value="5"/>
</dbReference>
<dbReference type="SUPFAM" id="SSF54001">
    <property type="entry name" value="Cysteine proteinases"/>
    <property type="match status" value="1"/>
</dbReference>
<accession>A0A839UUL8</accession>
<dbReference type="Proteomes" id="UP000559987">
    <property type="component" value="Unassembled WGS sequence"/>
</dbReference>
<dbReference type="PANTHER" id="PTHR12558:SF13">
    <property type="entry name" value="CELL DIVISION CYCLE PROTEIN 27 HOMOLOG"/>
    <property type="match status" value="1"/>
</dbReference>
<dbReference type="Gene3D" id="1.25.40.10">
    <property type="entry name" value="Tetratricopeptide repeat domain"/>
    <property type="match status" value="2"/>
</dbReference>